<keyword evidence="3" id="KW-0049">Antioxidant</keyword>
<dbReference type="InterPro" id="IPR050924">
    <property type="entry name" value="Peroxiredoxin_BCP/PrxQ"/>
</dbReference>
<evidence type="ECO:0000256" key="2">
    <source>
        <dbReference type="ARBA" id="ARBA00022559"/>
    </source>
</evidence>
<accession>A0A3M2RXY6</accession>
<name>A0A3M2RXY6_9HYPO</name>
<comment type="similarity">
    <text evidence="8">Belongs to the peroxiredoxin family. BCP/PrxQ subfamily.</text>
</comment>
<dbReference type="PROSITE" id="PS51352">
    <property type="entry name" value="THIOREDOXIN_2"/>
    <property type="match status" value="1"/>
</dbReference>
<dbReference type="STRING" id="2010991.A0A3M2RXY6"/>
<gene>
    <name evidence="11" type="ORF">CDV36_010573</name>
</gene>
<evidence type="ECO:0000256" key="5">
    <source>
        <dbReference type="ARBA" id="ARBA00023157"/>
    </source>
</evidence>
<evidence type="ECO:0000256" key="4">
    <source>
        <dbReference type="ARBA" id="ARBA00023002"/>
    </source>
</evidence>
<dbReference type="PANTHER" id="PTHR42801:SF7">
    <property type="entry name" value="SLL1159 PROTEIN"/>
    <property type="match status" value="1"/>
</dbReference>
<evidence type="ECO:0000256" key="8">
    <source>
        <dbReference type="ARBA" id="ARBA00038489"/>
    </source>
</evidence>
<keyword evidence="4" id="KW-0560">Oxidoreductase</keyword>
<dbReference type="CDD" id="cd02970">
    <property type="entry name" value="PRX_like2"/>
    <property type="match status" value="1"/>
</dbReference>
<dbReference type="GO" id="GO:0005737">
    <property type="term" value="C:cytoplasm"/>
    <property type="evidence" value="ECO:0007669"/>
    <property type="project" value="TreeGrafter"/>
</dbReference>
<dbReference type="EC" id="1.11.1.24" evidence="1"/>
<feature type="domain" description="Thioredoxin" evidence="10">
    <location>
        <begin position="41"/>
        <end position="213"/>
    </location>
</feature>
<evidence type="ECO:0000313" key="12">
    <source>
        <dbReference type="Proteomes" id="UP000277212"/>
    </source>
</evidence>
<dbReference type="PANTHER" id="PTHR42801">
    <property type="entry name" value="THIOREDOXIN-DEPENDENT PEROXIDE REDUCTASE"/>
    <property type="match status" value="1"/>
</dbReference>
<comment type="caution">
    <text evidence="11">The sequence shown here is derived from an EMBL/GenBank/DDBJ whole genome shotgun (WGS) entry which is preliminary data.</text>
</comment>
<dbReference type="InterPro" id="IPR036249">
    <property type="entry name" value="Thioredoxin-like_sf"/>
</dbReference>
<organism evidence="11 12">
    <name type="scientific">Fusarium kuroshium</name>
    <dbReference type="NCBI Taxonomy" id="2010991"/>
    <lineage>
        <taxon>Eukaryota</taxon>
        <taxon>Fungi</taxon>
        <taxon>Dikarya</taxon>
        <taxon>Ascomycota</taxon>
        <taxon>Pezizomycotina</taxon>
        <taxon>Sordariomycetes</taxon>
        <taxon>Hypocreomycetidae</taxon>
        <taxon>Hypocreales</taxon>
        <taxon>Nectriaceae</taxon>
        <taxon>Fusarium</taxon>
        <taxon>Fusarium solani species complex</taxon>
    </lineage>
</organism>
<sequence>MSSQTDQLTAIAQSFKGVPGSEPITAAIQDFVQFFKPQNAVKVGDKFPSFRLSDATGKEVSSDDLLANGPLLITFYRGEWCPYCNIALQHLQRHLDEYKARGVTLVALTPELPDYSLTTAEKNEIKFPVLTDRNNEVAKKLGIVFDQVSAKDLFKQVGVDLSKRNGLDNFEVPIPATLLVDGSGVVRNVYIDPDYRNRMEPKVALEWIDALHN</sequence>
<comment type="catalytic activity">
    <reaction evidence="9">
        <text>a hydroperoxide + [thioredoxin]-dithiol = an alcohol + [thioredoxin]-disulfide + H2O</text>
        <dbReference type="Rhea" id="RHEA:62620"/>
        <dbReference type="Rhea" id="RHEA-COMP:10698"/>
        <dbReference type="Rhea" id="RHEA-COMP:10700"/>
        <dbReference type="ChEBI" id="CHEBI:15377"/>
        <dbReference type="ChEBI" id="CHEBI:29950"/>
        <dbReference type="ChEBI" id="CHEBI:30879"/>
        <dbReference type="ChEBI" id="CHEBI:35924"/>
        <dbReference type="ChEBI" id="CHEBI:50058"/>
        <dbReference type="EC" id="1.11.1.24"/>
    </reaction>
</comment>
<dbReference type="Proteomes" id="UP000277212">
    <property type="component" value="Unassembled WGS sequence"/>
</dbReference>
<dbReference type="EMBL" id="NKUJ01000228">
    <property type="protein sequence ID" value="RMJ09805.1"/>
    <property type="molecule type" value="Genomic_DNA"/>
</dbReference>
<proteinExistence type="inferred from homology"/>
<dbReference type="GO" id="GO:0034599">
    <property type="term" value="P:cellular response to oxidative stress"/>
    <property type="evidence" value="ECO:0007669"/>
    <property type="project" value="TreeGrafter"/>
</dbReference>
<keyword evidence="12" id="KW-1185">Reference proteome</keyword>
<evidence type="ECO:0000259" key="10">
    <source>
        <dbReference type="PROSITE" id="PS51352"/>
    </source>
</evidence>
<reference evidence="11 12" key="1">
    <citation type="submission" date="2017-06" db="EMBL/GenBank/DDBJ databases">
        <title>Comparative genomic analysis of Ambrosia Fusariam Clade fungi.</title>
        <authorList>
            <person name="Stajich J.E."/>
            <person name="Carrillo J."/>
            <person name="Kijimoto T."/>
            <person name="Eskalen A."/>
            <person name="O'Donnell K."/>
            <person name="Kasson M."/>
        </authorList>
    </citation>
    <scope>NUCLEOTIDE SEQUENCE [LARGE SCALE GENOMIC DNA]</scope>
    <source>
        <strain evidence="11">UCR3666</strain>
    </source>
</reference>
<keyword evidence="6" id="KW-0676">Redox-active center</keyword>
<keyword evidence="5" id="KW-1015">Disulfide bond</keyword>
<dbReference type="InterPro" id="IPR013766">
    <property type="entry name" value="Thioredoxin_domain"/>
</dbReference>
<evidence type="ECO:0000256" key="6">
    <source>
        <dbReference type="ARBA" id="ARBA00023284"/>
    </source>
</evidence>
<dbReference type="SUPFAM" id="SSF52833">
    <property type="entry name" value="Thioredoxin-like"/>
    <property type="match status" value="1"/>
</dbReference>
<dbReference type="GO" id="GO:0008379">
    <property type="term" value="F:thioredoxin peroxidase activity"/>
    <property type="evidence" value="ECO:0007669"/>
    <property type="project" value="TreeGrafter"/>
</dbReference>
<dbReference type="OrthoDB" id="338622at2759"/>
<evidence type="ECO:0000256" key="3">
    <source>
        <dbReference type="ARBA" id="ARBA00022862"/>
    </source>
</evidence>
<evidence type="ECO:0000256" key="1">
    <source>
        <dbReference type="ARBA" id="ARBA00013017"/>
    </source>
</evidence>
<dbReference type="Pfam" id="PF00578">
    <property type="entry name" value="AhpC-TSA"/>
    <property type="match status" value="1"/>
</dbReference>
<dbReference type="GO" id="GO:0045454">
    <property type="term" value="P:cell redox homeostasis"/>
    <property type="evidence" value="ECO:0007669"/>
    <property type="project" value="TreeGrafter"/>
</dbReference>
<evidence type="ECO:0000313" key="11">
    <source>
        <dbReference type="EMBL" id="RMJ09805.1"/>
    </source>
</evidence>
<keyword evidence="2" id="KW-0575">Peroxidase</keyword>
<evidence type="ECO:0000256" key="7">
    <source>
        <dbReference type="ARBA" id="ARBA00032824"/>
    </source>
</evidence>
<dbReference type="AlphaFoldDB" id="A0A3M2RXY6"/>
<evidence type="ECO:0000256" key="9">
    <source>
        <dbReference type="ARBA" id="ARBA00049091"/>
    </source>
</evidence>
<protein>
    <recommendedName>
        <fullName evidence="1">thioredoxin-dependent peroxiredoxin</fullName>
        <ecNumber evidence="1">1.11.1.24</ecNumber>
    </recommendedName>
    <alternativeName>
        <fullName evidence="7">Thioredoxin peroxidase</fullName>
    </alternativeName>
</protein>
<dbReference type="Gene3D" id="3.40.30.10">
    <property type="entry name" value="Glutaredoxin"/>
    <property type="match status" value="1"/>
</dbReference>
<dbReference type="InterPro" id="IPR000866">
    <property type="entry name" value="AhpC/TSA"/>
</dbReference>